<dbReference type="RefSeq" id="XP_043005218.1">
    <property type="nucleotide sequence ID" value="XM_043157850.1"/>
</dbReference>
<sequence>MSATESLATGYVGIAGFTVLIWDHIDTFTTEVTYIWLGEKSLRVNDSSDTKVL</sequence>
<evidence type="ECO:0000259" key="1">
    <source>
        <dbReference type="Pfam" id="PF20151"/>
    </source>
</evidence>
<dbReference type="Pfam" id="PF20151">
    <property type="entry name" value="DUF6533"/>
    <property type="match status" value="1"/>
</dbReference>
<feature type="domain" description="DUF6533" evidence="1">
    <location>
        <begin position="11"/>
        <end position="40"/>
    </location>
</feature>
<reference evidence="2" key="1">
    <citation type="journal article" date="2021" name="Genome Biol. Evol.">
        <title>The assembled and annotated genome of the fairy-ring fungus Marasmius oreades.</title>
        <authorList>
            <person name="Hiltunen M."/>
            <person name="Ament-Velasquez S.L."/>
            <person name="Johannesson H."/>
        </authorList>
    </citation>
    <scope>NUCLEOTIDE SEQUENCE</scope>
    <source>
        <strain evidence="2">03SP1</strain>
    </source>
</reference>
<evidence type="ECO:0000313" key="3">
    <source>
        <dbReference type="Proteomes" id="UP001049176"/>
    </source>
</evidence>
<accession>A0A9P7RSP1</accession>
<dbReference type="Proteomes" id="UP001049176">
    <property type="component" value="Chromosome 8"/>
</dbReference>
<dbReference type="KEGG" id="more:E1B28_012715"/>
<dbReference type="AlphaFoldDB" id="A0A9P7RSP1"/>
<proteinExistence type="predicted"/>
<gene>
    <name evidence="2" type="ORF">E1B28_012715</name>
</gene>
<protein>
    <recommendedName>
        <fullName evidence="1">DUF6533 domain-containing protein</fullName>
    </recommendedName>
</protein>
<dbReference type="EMBL" id="CM032188">
    <property type="protein sequence ID" value="KAG7088747.1"/>
    <property type="molecule type" value="Genomic_DNA"/>
</dbReference>
<comment type="caution">
    <text evidence="2">The sequence shown here is derived from an EMBL/GenBank/DDBJ whole genome shotgun (WGS) entry which is preliminary data.</text>
</comment>
<keyword evidence="3" id="KW-1185">Reference proteome</keyword>
<dbReference type="OrthoDB" id="3354157at2759"/>
<organism evidence="2 3">
    <name type="scientific">Marasmius oreades</name>
    <name type="common">fairy-ring Marasmius</name>
    <dbReference type="NCBI Taxonomy" id="181124"/>
    <lineage>
        <taxon>Eukaryota</taxon>
        <taxon>Fungi</taxon>
        <taxon>Dikarya</taxon>
        <taxon>Basidiomycota</taxon>
        <taxon>Agaricomycotina</taxon>
        <taxon>Agaricomycetes</taxon>
        <taxon>Agaricomycetidae</taxon>
        <taxon>Agaricales</taxon>
        <taxon>Marasmiineae</taxon>
        <taxon>Marasmiaceae</taxon>
        <taxon>Marasmius</taxon>
    </lineage>
</organism>
<dbReference type="InterPro" id="IPR045340">
    <property type="entry name" value="DUF6533"/>
</dbReference>
<evidence type="ECO:0000313" key="2">
    <source>
        <dbReference type="EMBL" id="KAG7088747.1"/>
    </source>
</evidence>
<name>A0A9P7RSP1_9AGAR</name>
<dbReference type="GeneID" id="66081790"/>